<dbReference type="HOGENOM" id="CLU_1275749_0_0_7"/>
<sequence length="204" mass="23480">MQTDLENYSKEQIFNLAYNYEYKGILIYSNFKNISIFDEILVIKQNGVQLLKTTSEQKNYKLENQIHQVLNPDFIDEKLIVAINYELELIKFYESACKLIKDDEQDLFFRLWATSSNEYIPALKSALNSLKFDTQKEQINGVWLENSQIQNFLDQATKIANGDASKEDINALVNHPNFSFFGGVVAGGLVGMLINEITKEKNDE</sequence>
<proteinExistence type="predicted"/>
<gene>
    <name evidence="1" type="ORF">CIG1485E_1038</name>
</gene>
<dbReference type="KEGG" id="caj:CIG1485E_1038"/>
<dbReference type="OrthoDB" id="5362273at2"/>
<dbReference type="eggNOG" id="ENOG5031955">
    <property type="taxonomic scope" value="Bacteria"/>
</dbReference>
<evidence type="ECO:0000313" key="1">
    <source>
        <dbReference type="EMBL" id="AII14874.1"/>
    </source>
</evidence>
<reference evidence="2" key="1">
    <citation type="journal article" date="2014" name="Genome Announc.">
        <title>Complete Genome Sequence of Campylobacter iguaniorum Strain 1485ET, Isolated from a Bearded Dragon (Pogona vitticeps).</title>
        <authorList>
            <person name="Gilbert M.J."/>
            <person name="Miller W.G."/>
            <person name="Yee E."/>
            <person name="Kik M."/>
            <person name="Wagenaar J.A."/>
            <person name="Duim B."/>
        </authorList>
    </citation>
    <scope>NUCLEOTIDE SEQUENCE [LARGE SCALE GENOMIC DNA]</scope>
    <source>
        <strain evidence="2">1485E</strain>
    </source>
</reference>
<dbReference type="STRING" id="1244531.CIG2463D_1092"/>
<dbReference type="EMBL" id="CP009043">
    <property type="protein sequence ID" value="AII14874.1"/>
    <property type="molecule type" value="Genomic_DNA"/>
</dbReference>
<dbReference type="Proteomes" id="UP000028486">
    <property type="component" value="Chromosome"/>
</dbReference>
<dbReference type="AlphaFoldDB" id="A0A076FGG1"/>
<keyword evidence="2" id="KW-1185">Reference proteome</keyword>
<organism evidence="1 2">
    <name type="scientific">Campylobacter iguaniorum</name>
    <dbReference type="NCBI Taxonomy" id="1244531"/>
    <lineage>
        <taxon>Bacteria</taxon>
        <taxon>Pseudomonadati</taxon>
        <taxon>Campylobacterota</taxon>
        <taxon>Epsilonproteobacteria</taxon>
        <taxon>Campylobacterales</taxon>
        <taxon>Campylobacteraceae</taxon>
        <taxon>Campylobacter</taxon>
    </lineage>
</organism>
<evidence type="ECO:0000313" key="2">
    <source>
        <dbReference type="Proteomes" id="UP000028486"/>
    </source>
</evidence>
<accession>A0A076FGG1</accession>
<dbReference type="RefSeq" id="WP_038454439.1">
    <property type="nucleotide sequence ID" value="NZ_CP009043.1"/>
</dbReference>
<protein>
    <submittedName>
        <fullName evidence="1">Uncharacterized protein</fullName>
    </submittedName>
</protein>
<name>A0A076FGG1_9BACT</name>